<evidence type="ECO:0000313" key="2">
    <source>
        <dbReference type="Proteomes" id="UP000022082"/>
    </source>
</evidence>
<dbReference type="EMBL" id="JGDJ01000178">
    <property type="protein sequence ID" value="EXZ28962.1"/>
    <property type="molecule type" value="Genomic_DNA"/>
</dbReference>
<sequence length="57" mass="6537">MDKKLPGTPSFCLPTSSRKHTMYVYCFFFNGFSSVCLHCCKHMPSPIHNNDNLLIIN</sequence>
<organism evidence="1 2">
    <name type="scientific">Bacteroides fragilis str. S36L11</name>
    <dbReference type="NCBI Taxonomy" id="1339327"/>
    <lineage>
        <taxon>Bacteria</taxon>
        <taxon>Pseudomonadati</taxon>
        <taxon>Bacteroidota</taxon>
        <taxon>Bacteroidia</taxon>
        <taxon>Bacteroidales</taxon>
        <taxon>Bacteroidaceae</taxon>
        <taxon>Bacteroides</taxon>
    </lineage>
</organism>
<reference evidence="1 2" key="1">
    <citation type="submission" date="2014-02" db="EMBL/GenBank/DDBJ databases">
        <authorList>
            <person name="Sears C."/>
            <person name="Carroll K."/>
            <person name="Sack B.R."/>
            <person name="Qadri F."/>
            <person name="Myers L.L."/>
            <person name="Chung G.-T."/>
            <person name="Escheverria P."/>
            <person name="Fraser C.M."/>
            <person name="Sadzewicz L."/>
            <person name="Shefchek K.A."/>
            <person name="Tallon L."/>
            <person name="Das S.P."/>
            <person name="Daugherty S."/>
            <person name="Mongodin E.F."/>
        </authorList>
    </citation>
    <scope>NUCLEOTIDE SEQUENCE [LARGE SCALE GENOMIC DNA]</scope>
    <source>
        <strain evidence="1 2">S36L11</strain>
    </source>
</reference>
<protein>
    <submittedName>
        <fullName evidence="1">Uncharacterized protein</fullName>
    </submittedName>
</protein>
<dbReference type="Proteomes" id="UP000022082">
    <property type="component" value="Unassembled WGS sequence"/>
</dbReference>
<name>A0A015YAH0_BACFG</name>
<gene>
    <name evidence="1" type="ORF">M136_1764</name>
</gene>
<evidence type="ECO:0000313" key="1">
    <source>
        <dbReference type="EMBL" id="EXZ28962.1"/>
    </source>
</evidence>
<dbReference type="AlphaFoldDB" id="A0A015YAH0"/>
<accession>A0A015YAH0</accession>
<comment type="caution">
    <text evidence="1">The sequence shown here is derived from an EMBL/GenBank/DDBJ whole genome shotgun (WGS) entry which is preliminary data.</text>
</comment>
<proteinExistence type="predicted"/>